<dbReference type="Proteomes" id="UP000603453">
    <property type="component" value="Unassembled WGS sequence"/>
</dbReference>
<dbReference type="OrthoDB" id="2222743at2759"/>
<dbReference type="AlphaFoldDB" id="A0A8H7UYS8"/>
<sequence>MHFFFALVAVCSIILSVTNAATIHKRAAANVESCVSSLNNVITQINILQPSIQTGGIIDTSINYDRLEDAVKAAQGSCCAINVAISEPDADYVTGVLGNITPKVQEVLTTISQKKSDYNIFTRAILRVRIEDLEESTQSVDTCLINFTPESKKSSLQSYIDSINLAFEQARNAFAT</sequence>
<keyword evidence="1" id="KW-0732">Signal</keyword>
<proteinExistence type="predicted"/>
<organism evidence="2 3">
    <name type="scientific">Mucor saturninus</name>
    <dbReference type="NCBI Taxonomy" id="64648"/>
    <lineage>
        <taxon>Eukaryota</taxon>
        <taxon>Fungi</taxon>
        <taxon>Fungi incertae sedis</taxon>
        <taxon>Mucoromycota</taxon>
        <taxon>Mucoromycotina</taxon>
        <taxon>Mucoromycetes</taxon>
        <taxon>Mucorales</taxon>
        <taxon>Mucorineae</taxon>
        <taxon>Mucoraceae</taxon>
        <taxon>Mucor</taxon>
    </lineage>
</organism>
<name>A0A8H7UYS8_9FUNG</name>
<gene>
    <name evidence="2" type="ORF">INT47_005106</name>
</gene>
<evidence type="ECO:0000313" key="2">
    <source>
        <dbReference type="EMBL" id="KAG2199102.1"/>
    </source>
</evidence>
<accession>A0A8H7UYS8</accession>
<feature type="chain" id="PRO_5034252849" evidence="1">
    <location>
        <begin position="21"/>
        <end position="176"/>
    </location>
</feature>
<keyword evidence="3" id="KW-1185">Reference proteome</keyword>
<dbReference type="EMBL" id="JAEPRD010000101">
    <property type="protein sequence ID" value="KAG2199102.1"/>
    <property type="molecule type" value="Genomic_DNA"/>
</dbReference>
<feature type="signal peptide" evidence="1">
    <location>
        <begin position="1"/>
        <end position="20"/>
    </location>
</feature>
<protein>
    <submittedName>
        <fullName evidence="2">Uncharacterized protein</fullName>
    </submittedName>
</protein>
<reference evidence="2" key="1">
    <citation type="submission" date="2020-12" db="EMBL/GenBank/DDBJ databases">
        <title>Metabolic potential, ecology and presence of endohyphal bacteria is reflected in genomic diversity of Mucoromycotina.</title>
        <authorList>
            <person name="Muszewska A."/>
            <person name="Okrasinska A."/>
            <person name="Steczkiewicz K."/>
            <person name="Drgas O."/>
            <person name="Orlowska M."/>
            <person name="Perlinska-Lenart U."/>
            <person name="Aleksandrzak-Piekarczyk T."/>
            <person name="Szatraj K."/>
            <person name="Zielenkiewicz U."/>
            <person name="Pilsyk S."/>
            <person name="Malc E."/>
            <person name="Mieczkowski P."/>
            <person name="Kruszewska J.S."/>
            <person name="Biernat P."/>
            <person name="Pawlowska J."/>
        </authorList>
    </citation>
    <scope>NUCLEOTIDE SEQUENCE</scope>
    <source>
        <strain evidence="2">WA0000017839</strain>
    </source>
</reference>
<evidence type="ECO:0000313" key="3">
    <source>
        <dbReference type="Proteomes" id="UP000603453"/>
    </source>
</evidence>
<comment type="caution">
    <text evidence="2">The sequence shown here is derived from an EMBL/GenBank/DDBJ whole genome shotgun (WGS) entry which is preliminary data.</text>
</comment>
<evidence type="ECO:0000256" key="1">
    <source>
        <dbReference type="SAM" id="SignalP"/>
    </source>
</evidence>